<evidence type="ECO:0000313" key="8">
    <source>
        <dbReference type="EMBL" id="TPX39833.1"/>
    </source>
</evidence>
<evidence type="ECO:0000313" key="11">
    <source>
        <dbReference type="Proteomes" id="UP000320475"/>
    </source>
</evidence>
<dbReference type="STRING" id="286115.A0A507CMK0"/>
<dbReference type="GO" id="GO:0008270">
    <property type="term" value="F:zinc ion binding"/>
    <property type="evidence" value="ECO:0007669"/>
    <property type="project" value="UniProtKB-KW"/>
</dbReference>
<feature type="domain" description="C2HC/C3H-type" evidence="7">
    <location>
        <begin position="61"/>
        <end position="90"/>
    </location>
</feature>
<dbReference type="InterPro" id="IPR026319">
    <property type="entry name" value="ZC2HC1A/B-like"/>
</dbReference>
<keyword evidence="10" id="KW-1185">Reference proteome</keyword>
<dbReference type="PANTHER" id="PTHR13555">
    <property type="entry name" value="C2H2 ZINC FINGER CGI-62-RELATED"/>
    <property type="match status" value="1"/>
</dbReference>
<evidence type="ECO:0000313" key="10">
    <source>
        <dbReference type="Proteomes" id="UP000317494"/>
    </source>
</evidence>
<keyword evidence="3 5" id="KW-0863">Zinc-finger</keyword>
<dbReference type="AlphaFoldDB" id="A0A507CMK0"/>
<feature type="compositionally biased region" description="Pro residues" evidence="6">
    <location>
        <begin position="174"/>
        <end position="190"/>
    </location>
</feature>
<evidence type="ECO:0000259" key="7">
    <source>
        <dbReference type="PROSITE" id="PS52027"/>
    </source>
</evidence>
<dbReference type="OrthoDB" id="265955at2759"/>
<dbReference type="Proteomes" id="UP000320475">
    <property type="component" value="Unassembled WGS sequence"/>
</dbReference>
<name>A0A507CMK0_9FUNG</name>
<evidence type="ECO:0000256" key="6">
    <source>
        <dbReference type="SAM" id="MobiDB-lite"/>
    </source>
</evidence>
<feature type="region of interest" description="Disordered" evidence="6">
    <location>
        <begin position="1"/>
        <end position="47"/>
    </location>
</feature>
<feature type="compositionally biased region" description="Polar residues" evidence="6">
    <location>
        <begin position="207"/>
        <end position="222"/>
    </location>
</feature>
<evidence type="ECO:0000313" key="9">
    <source>
        <dbReference type="EMBL" id="TPX41355.1"/>
    </source>
</evidence>
<dbReference type="PANTHER" id="PTHR13555:SF68">
    <property type="entry name" value="ZINC FINGER PROTEIN 474"/>
    <property type="match status" value="1"/>
</dbReference>
<organism evidence="8 10">
    <name type="scientific">Synchytrium endobioticum</name>
    <dbReference type="NCBI Taxonomy" id="286115"/>
    <lineage>
        <taxon>Eukaryota</taxon>
        <taxon>Fungi</taxon>
        <taxon>Fungi incertae sedis</taxon>
        <taxon>Chytridiomycota</taxon>
        <taxon>Chytridiomycota incertae sedis</taxon>
        <taxon>Chytridiomycetes</taxon>
        <taxon>Synchytriales</taxon>
        <taxon>Synchytriaceae</taxon>
        <taxon>Synchytrium</taxon>
    </lineage>
</organism>
<proteinExistence type="predicted"/>
<feature type="region of interest" description="Disordered" evidence="6">
    <location>
        <begin position="160"/>
        <end position="271"/>
    </location>
</feature>
<protein>
    <recommendedName>
        <fullName evidence="7">C2HC/C3H-type domain-containing protein</fullName>
    </recommendedName>
</protein>
<dbReference type="EMBL" id="QEAN01000337">
    <property type="protein sequence ID" value="TPX39833.1"/>
    <property type="molecule type" value="Genomic_DNA"/>
</dbReference>
<gene>
    <name evidence="9" type="ORF">SeLEV6574_g06132</name>
    <name evidence="8" type="ORF">SeMB42_g06230</name>
</gene>
<reference evidence="10 11" key="1">
    <citation type="journal article" date="2019" name="Sci. Rep.">
        <title>Comparative genomics of chytrid fungi reveal insights into the obligate biotrophic and pathogenic lifestyle of Synchytrium endobioticum.</title>
        <authorList>
            <person name="van de Vossenberg B.T.L.H."/>
            <person name="Warris S."/>
            <person name="Nguyen H.D.T."/>
            <person name="van Gent-Pelzer M.P.E."/>
            <person name="Joly D.L."/>
            <person name="van de Geest H.C."/>
            <person name="Bonants P.J.M."/>
            <person name="Smith D.S."/>
            <person name="Levesque C.A."/>
            <person name="van der Lee T.A.J."/>
        </authorList>
    </citation>
    <scope>NUCLEOTIDE SEQUENCE [LARGE SCALE GENOMIC DNA]</scope>
    <source>
        <strain evidence="9 11">LEV6574</strain>
        <strain evidence="8 10">MB42</strain>
    </source>
</reference>
<feature type="compositionally biased region" description="Basic and acidic residues" evidence="6">
    <location>
        <begin position="231"/>
        <end position="248"/>
    </location>
</feature>
<dbReference type="EMBL" id="QEAM01000326">
    <property type="protein sequence ID" value="TPX41355.1"/>
    <property type="molecule type" value="Genomic_DNA"/>
</dbReference>
<keyword evidence="4" id="KW-0862">Zinc</keyword>
<comment type="caution">
    <text evidence="8">The sequence shown here is derived from an EMBL/GenBank/DDBJ whole genome shotgun (WGS) entry which is preliminary data.</text>
</comment>
<sequence length="271" mass="28972">MNSGGPQKARKQTASHRVVRGAPFTQAHGTGKPRAPRNPPYQPCNQSQAVMTSSANKVGGRFVVCEICGRDFTAASIPIHKPQCIDKFEREQAKLPKNQRRPLPQPPSLDAAGATLTQEQYNEAAYKQFMDSGRTPCPNCARGFVGTALEIHLRSCKPGGHFAKQSQQAKLPTAAPPTRPKSAVPPPPVSPSHKLSPASPSPVSPSQKLPNKASPSPQNQAVPNPRPSTAKADDSNSAKLPPDQHSKFCGECGEQFGDSDKFCRGCGTRRA</sequence>
<dbReference type="PROSITE" id="PS52027">
    <property type="entry name" value="ZF_C2HC_C3H"/>
    <property type="match status" value="1"/>
</dbReference>
<evidence type="ECO:0000256" key="5">
    <source>
        <dbReference type="PROSITE-ProRule" id="PRU01371"/>
    </source>
</evidence>
<dbReference type="Gene3D" id="3.30.160.60">
    <property type="entry name" value="Classic Zinc Finger"/>
    <property type="match status" value="2"/>
</dbReference>
<keyword evidence="1" id="KW-0479">Metal-binding</keyword>
<dbReference type="Proteomes" id="UP000317494">
    <property type="component" value="Unassembled WGS sequence"/>
</dbReference>
<evidence type="ECO:0000256" key="4">
    <source>
        <dbReference type="ARBA" id="ARBA00022833"/>
    </source>
</evidence>
<dbReference type="Pfam" id="PF13913">
    <property type="entry name" value="zf-C2HC_2"/>
    <property type="match status" value="2"/>
</dbReference>
<dbReference type="VEuPathDB" id="FungiDB:SeMB42_g06230"/>
<evidence type="ECO:0000256" key="1">
    <source>
        <dbReference type="ARBA" id="ARBA00022723"/>
    </source>
</evidence>
<evidence type="ECO:0000256" key="3">
    <source>
        <dbReference type="ARBA" id="ARBA00022771"/>
    </source>
</evidence>
<keyword evidence="2" id="KW-0677">Repeat</keyword>
<feature type="compositionally biased region" description="Basic residues" evidence="6">
    <location>
        <begin position="8"/>
        <end position="19"/>
    </location>
</feature>
<accession>A0A507CMK0</accession>
<evidence type="ECO:0000256" key="2">
    <source>
        <dbReference type="ARBA" id="ARBA00022737"/>
    </source>
</evidence>
<dbReference type="InterPro" id="IPR049899">
    <property type="entry name" value="Znf_C2HC_C3H"/>
</dbReference>